<evidence type="ECO:0000313" key="2">
    <source>
        <dbReference type="EMBL" id="JAA66216.1"/>
    </source>
</evidence>
<reference evidence="2" key="1">
    <citation type="submission" date="2012-12" db="EMBL/GenBank/DDBJ databases">
        <title>Identification and characterization of a phenylalanine ammonia-lyase gene family in Isatis indigotica Fort.</title>
        <authorList>
            <person name="Liu Q."/>
            <person name="Chen J."/>
            <person name="Zhou X."/>
            <person name="Di P."/>
            <person name="Xiao Y."/>
            <person name="Xuan H."/>
            <person name="Zhang L."/>
            <person name="Chen W."/>
        </authorList>
    </citation>
    <scope>NUCLEOTIDE SEQUENCE</scope>
    <source>
        <tissue evidence="2">Salivary gland</tissue>
    </source>
</reference>
<name>A0A0K8R593_IXORI</name>
<protein>
    <submittedName>
        <fullName evidence="2">Putative pap2 like 3 protein</fullName>
    </submittedName>
</protein>
<accession>A0A0K8R593</accession>
<keyword evidence="1" id="KW-0812">Transmembrane</keyword>
<dbReference type="AlphaFoldDB" id="A0A0K8R593"/>
<organism evidence="2">
    <name type="scientific">Ixodes ricinus</name>
    <name type="common">Common tick</name>
    <name type="synonym">Acarus ricinus</name>
    <dbReference type="NCBI Taxonomy" id="34613"/>
    <lineage>
        <taxon>Eukaryota</taxon>
        <taxon>Metazoa</taxon>
        <taxon>Ecdysozoa</taxon>
        <taxon>Arthropoda</taxon>
        <taxon>Chelicerata</taxon>
        <taxon>Arachnida</taxon>
        <taxon>Acari</taxon>
        <taxon>Parasitiformes</taxon>
        <taxon>Ixodida</taxon>
        <taxon>Ixodoidea</taxon>
        <taxon>Ixodidae</taxon>
        <taxon>Ixodinae</taxon>
        <taxon>Ixodes</taxon>
    </lineage>
</organism>
<proteinExistence type="evidence at transcript level"/>
<dbReference type="SUPFAM" id="SSF48317">
    <property type="entry name" value="Acid phosphatase/Vanadium-dependent haloperoxidase"/>
    <property type="match status" value="1"/>
</dbReference>
<keyword evidence="1" id="KW-1133">Transmembrane helix</keyword>
<dbReference type="InterPro" id="IPR036938">
    <property type="entry name" value="PAP2/HPO_sf"/>
</dbReference>
<dbReference type="Gene3D" id="1.20.144.10">
    <property type="entry name" value="Phosphatidic acid phosphatase type 2/haloperoxidase"/>
    <property type="match status" value="1"/>
</dbReference>
<sequence>MRRRRWIWYIISAHVFLYLGVVGASRVYIGAHFPHQIVLGLLVGLRQWVPDDLPGRRRLEDGPVRRGQWGHLCYLRVHLFRADGPRDRPSRIGQVGPGCLR</sequence>
<feature type="transmembrane region" description="Helical" evidence="1">
    <location>
        <begin position="7"/>
        <end position="27"/>
    </location>
</feature>
<dbReference type="EMBL" id="GADI01007592">
    <property type="protein sequence ID" value="JAA66216.1"/>
    <property type="molecule type" value="mRNA"/>
</dbReference>
<keyword evidence="1" id="KW-0472">Membrane</keyword>
<evidence type="ECO:0000256" key="1">
    <source>
        <dbReference type="SAM" id="Phobius"/>
    </source>
</evidence>